<dbReference type="Proteomes" id="UP001215280">
    <property type="component" value="Unassembled WGS sequence"/>
</dbReference>
<evidence type="ECO:0000313" key="3">
    <source>
        <dbReference type="Proteomes" id="UP001215280"/>
    </source>
</evidence>
<comment type="caution">
    <text evidence="2">The sequence shown here is derived from an EMBL/GenBank/DDBJ whole genome shotgun (WGS) entry which is preliminary data.</text>
</comment>
<feature type="region of interest" description="Disordered" evidence="1">
    <location>
        <begin position="109"/>
        <end position="128"/>
    </location>
</feature>
<evidence type="ECO:0000313" key="2">
    <source>
        <dbReference type="EMBL" id="KAJ7768710.1"/>
    </source>
</evidence>
<organism evidence="2 3">
    <name type="scientific">Mycena maculata</name>
    <dbReference type="NCBI Taxonomy" id="230809"/>
    <lineage>
        <taxon>Eukaryota</taxon>
        <taxon>Fungi</taxon>
        <taxon>Dikarya</taxon>
        <taxon>Basidiomycota</taxon>
        <taxon>Agaricomycotina</taxon>
        <taxon>Agaricomycetes</taxon>
        <taxon>Agaricomycetidae</taxon>
        <taxon>Agaricales</taxon>
        <taxon>Marasmiineae</taxon>
        <taxon>Mycenaceae</taxon>
        <taxon>Mycena</taxon>
    </lineage>
</organism>
<gene>
    <name evidence="2" type="ORF">DFH07DRAFT_954606</name>
</gene>
<accession>A0AAD7JP39</accession>
<keyword evidence="3" id="KW-1185">Reference proteome</keyword>
<proteinExistence type="predicted"/>
<dbReference type="AlphaFoldDB" id="A0AAD7JP39"/>
<sequence>MPIYIPLYILPPSYPVPTHICYPTPTSIYPSSRREWFRSFVNEPPGHKRINMPYYTLPRLIAAKLYTGVADCKQVDRPPMFPKTCTRVNVASGGVQVYTRFTASLAPVPDSEHTRATTRPVHPTRDRQQVCVSGKQEKEGAAWARFVALGTSLLHDRLTVFLLAPEKARACLAVPTSASSVAMVLEWGRGFASVYRSDGRAIAPAA</sequence>
<name>A0AAD7JP39_9AGAR</name>
<dbReference type="EMBL" id="JARJLG010000027">
    <property type="protein sequence ID" value="KAJ7768710.1"/>
    <property type="molecule type" value="Genomic_DNA"/>
</dbReference>
<evidence type="ECO:0000256" key="1">
    <source>
        <dbReference type="SAM" id="MobiDB-lite"/>
    </source>
</evidence>
<reference evidence="2" key="1">
    <citation type="submission" date="2023-03" db="EMBL/GenBank/DDBJ databases">
        <title>Massive genome expansion in bonnet fungi (Mycena s.s.) driven by repeated elements and novel gene families across ecological guilds.</title>
        <authorList>
            <consortium name="Lawrence Berkeley National Laboratory"/>
            <person name="Harder C.B."/>
            <person name="Miyauchi S."/>
            <person name="Viragh M."/>
            <person name="Kuo A."/>
            <person name="Thoen E."/>
            <person name="Andreopoulos B."/>
            <person name="Lu D."/>
            <person name="Skrede I."/>
            <person name="Drula E."/>
            <person name="Henrissat B."/>
            <person name="Morin E."/>
            <person name="Kohler A."/>
            <person name="Barry K."/>
            <person name="LaButti K."/>
            <person name="Morin E."/>
            <person name="Salamov A."/>
            <person name="Lipzen A."/>
            <person name="Mereny Z."/>
            <person name="Hegedus B."/>
            <person name="Baldrian P."/>
            <person name="Stursova M."/>
            <person name="Weitz H."/>
            <person name="Taylor A."/>
            <person name="Grigoriev I.V."/>
            <person name="Nagy L.G."/>
            <person name="Martin F."/>
            <person name="Kauserud H."/>
        </authorList>
    </citation>
    <scope>NUCLEOTIDE SEQUENCE</scope>
    <source>
        <strain evidence="2">CBHHK188m</strain>
    </source>
</reference>
<protein>
    <submittedName>
        <fullName evidence="2">Uncharacterized protein</fullName>
    </submittedName>
</protein>